<dbReference type="OrthoDB" id="2400485at2759"/>
<name>A0A127Z3U7_9BASI</name>
<gene>
    <name evidence="1" type="ORF">SPSC_04378</name>
</gene>
<reference evidence="1" key="1">
    <citation type="submission" date="2014-06" db="EMBL/GenBank/DDBJ databases">
        <authorList>
            <person name="Ju J."/>
            <person name="Zhang J."/>
        </authorList>
    </citation>
    <scope>NUCLEOTIDE SEQUENCE</scope>
    <source>
        <strain evidence="1">SscI8</strain>
    </source>
</reference>
<sequence length="277" mass="30318">MRLWLIGLLSRSSTINTTASTTSTLFGLLTVFSLTTSASTAAATNLAITRSAIAYTGALLLSTTPSALASTAPSLAQRHFCLARPAASLNHLSTMTTTTPIPTLPPQTDTFPGFSSHPALNPTPETTQLIRDAMDLFGAKPSPTIFARWSPHAVFADPICHAEGHRQYLAQWYGMPAAFAKSETLEWKLIKQQEDGIEYVQKQRYRVKGLGVTKDMISTVVMQRDPTTNKITKFEDRWNHKPLGGVFSWPFRRFNALSLPLLVGVPKETKLAVEGKS</sequence>
<dbReference type="PANTHER" id="PTHR34213:SF2">
    <property type="entry name" value="NUCLEAR TRANSPORT FACTOR 2 (NTF2) FAMILY PROTEIN"/>
    <property type="match status" value="1"/>
</dbReference>
<dbReference type="InterPro" id="IPR032710">
    <property type="entry name" value="NTF2-like_dom_sf"/>
</dbReference>
<protein>
    <recommendedName>
        <fullName evidence="2">SnoaL-like domain-containing protein</fullName>
    </recommendedName>
</protein>
<dbReference type="EMBL" id="LK056678">
    <property type="protein sequence ID" value="CDR88551.1"/>
    <property type="molecule type" value="Genomic_DNA"/>
</dbReference>
<evidence type="ECO:0000313" key="1">
    <source>
        <dbReference type="EMBL" id="CDR88551.1"/>
    </source>
</evidence>
<evidence type="ECO:0008006" key="2">
    <source>
        <dbReference type="Google" id="ProtNLM"/>
    </source>
</evidence>
<dbReference type="AlphaFoldDB" id="A0A127Z3U7"/>
<accession>A0A127Z3U7</accession>
<organism evidence="1">
    <name type="scientific">Sporisorium scitamineum</name>
    <dbReference type="NCBI Taxonomy" id="49012"/>
    <lineage>
        <taxon>Eukaryota</taxon>
        <taxon>Fungi</taxon>
        <taxon>Dikarya</taxon>
        <taxon>Basidiomycota</taxon>
        <taxon>Ustilaginomycotina</taxon>
        <taxon>Ustilaginomycetes</taxon>
        <taxon>Ustilaginales</taxon>
        <taxon>Ustilaginaceae</taxon>
        <taxon>Sporisorium</taxon>
    </lineage>
</organism>
<dbReference type="PANTHER" id="PTHR34213">
    <property type="entry name" value="NUCLEAR TRANSPORT FACTOR 2 (NTF2) FAMILY PROTEIN"/>
    <property type="match status" value="1"/>
</dbReference>
<proteinExistence type="predicted"/>
<dbReference type="SUPFAM" id="SSF54427">
    <property type="entry name" value="NTF2-like"/>
    <property type="match status" value="1"/>
</dbReference>